<dbReference type="AlphaFoldDB" id="A0A9C7LCF6"/>
<feature type="transmembrane region" description="Helical" evidence="1">
    <location>
        <begin position="66"/>
        <end position="85"/>
    </location>
</feature>
<evidence type="ECO:0000313" key="3">
    <source>
        <dbReference type="Proteomes" id="UP000789845"/>
    </source>
</evidence>
<keyword evidence="3" id="KW-1185">Reference proteome</keyword>
<gene>
    <name evidence="2" type="ORF">NEOCIP111885_03988</name>
</gene>
<comment type="caution">
    <text evidence="2">The sequence shown here is derived from an EMBL/GenBank/DDBJ whole genome shotgun (WGS) entry which is preliminary data.</text>
</comment>
<keyword evidence="1" id="KW-0812">Transmembrane</keyword>
<keyword evidence="1" id="KW-1133">Transmembrane helix</keyword>
<dbReference type="Proteomes" id="UP000789845">
    <property type="component" value="Unassembled WGS sequence"/>
</dbReference>
<keyword evidence="1" id="KW-0472">Membrane</keyword>
<accession>A0A9C7LCF6</accession>
<evidence type="ECO:0000256" key="1">
    <source>
        <dbReference type="SAM" id="Phobius"/>
    </source>
</evidence>
<evidence type="ECO:0000313" key="2">
    <source>
        <dbReference type="EMBL" id="CAG9610242.1"/>
    </source>
</evidence>
<protein>
    <submittedName>
        <fullName evidence="2">Uncharacterized protein</fullName>
    </submittedName>
</protein>
<name>A0A9C7LCF6_9BACI</name>
<organism evidence="2 3">
    <name type="scientific">Pseudoneobacillus rhizosphaerae</name>
    <dbReference type="NCBI Taxonomy" id="2880968"/>
    <lineage>
        <taxon>Bacteria</taxon>
        <taxon>Bacillati</taxon>
        <taxon>Bacillota</taxon>
        <taxon>Bacilli</taxon>
        <taxon>Bacillales</taxon>
        <taxon>Bacillaceae</taxon>
        <taxon>Pseudoneobacillus</taxon>
    </lineage>
</organism>
<proteinExistence type="predicted"/>
<reference evidence="2" key="1">
    <citation type="submission" date="2021-10" db="EMBL/GenBank/DDBJ databases">
        <authorList>
            <person name="Criscuolo A."/>
        </authorList>
    </citation>
    <scope>NUCLEOTIDE SEQUENCE</scope>
    <source>
        <strain evidence="2">CIP111885</strain>
    </source>
</reference>
<dbReference type="EMBL" id="CAKJTG010000031">
    <property type="protein sequence ID" value="CAG9610242.1"/>
    <property type="molecule type" value="Genomic_DNA"/>
</dbReference>
<sequence length="89" mass="10386">MFRRLLERDFFDGLINYLYYEKVNSLQQKTQGVFLLEKNHTLNLLYLTPSTVPMFLLGYINKSVTLMTAGIILLAIYIIIGLKQIRSKI</sequence>